<name>A0AAV0HQS9_9ROSI</name>
<keyword evidence="2" id="KW-1185">Reference proteome</keyword>
<proteinExistence type="predicted"/>
<comment type="caution">
    <text evidence="1">The sequence shown here is derived from an EMBL/GenBank/DDBJ whole genome shotgun (WGS) entry which is preliminary data.</text>
</comment>
<dbReference type="EMBL" id="CAMGYJ010000002">
    <property type="protein sequence ID" value="CAI0387659.1"/>
    <property type="molecule type" value="Genomic_DNA"/>
</dbReference>
<accession>A0AAV0HQS9</accession>
<evidence type="ECO:0000313" key="1">
    <source>
        <dbReference type="EMBL" id="CAI0387659.1"/>
    </source>
</evidence>
<reference evidence="1" key="1">
    <citation type="submission" date="2022-08" db="EMBL/GenBank/DDBJ databases">
        <authorList>
            <person name="Gutierrez-Valencia J."/>
        </authorList>
    </citation>
    <scope>NUCLEOTIDE SEQUENCE</scope>
</reference>
<sequence>MKPKIAGSDVYKSAGVEIGELVDRFRQGIGVLEHPEQVLEQDDLAPHAYVVAAAAVGALRQLPEQRVVHNVGAQEVPPPRFPDVDWPQVPGAADGVGGGGGVGVGVVGGGSGGDRAPASAELGVEGVELLEDRLEFGELAAAAASGHFERILGELVA</sequence>
<gene>
    <name evidence="1" type="ORF">LITE_LOCUS5554</name>
</gene>
<protein>
    <submittedName>
        <fullName evidence="1">Uncharacterized protein</fullName>
    </submittedName>
</protein>
<organism evidence="1 2">
    <name type="scientific">Linum tenue</name>
    <dbReference type="NCBI Taxonomy" id="586396"/>
    <lineage>
        <taxon>Eukaryota</taxon>
        <taxon>Viridiplantae</taxon>
        <taxon>Streptophyta</taxon>
        <taxon>Embryophyta</taxon>
        <taxon>Tracheophyta</taxon>
        <taxon>Spermatophyta</taxon>
        <taxon>Magnoliopsida</taxon>
        <taxon>eudicotyledons</taxon>
        <taxon>Gunneridae</taxon>
        <taxon>Pentapetalae</taxon>
        <taxon>rosids</taxon>
        <taxon>fabids</taxon>
        <taxon>Malpighiales</taxon>
        <taxon>Linaceae</taxon>
        <taxon>Linum</taxon>
    </lineage>
</organism>
<dbReference type="AlphaFoldDB" id="A0AAV0HQS9"/>
<evidence type="ECO:0000313" key="2">
    <source>
        <dbReference type="Proteomes" id="UP001154282"/>
    </source>
</evidence>
<dbReference type="Proteomes" id="UP001154282">
    <property type="component" value="Unassembled WGS sequence"/>
</dbReference>